<evidence type="ECO:0000313" key="3">
    <source>
        <dbReference type="Proteomes" id="UP000103899"/>
    </source>
</evidence>
<dbReference type="EMBL" id="JQ805139">
    <property type="protein sequence ID" value="AFK83990.1"/>
    <property type="molecule type" value="Genomic_DNA"/>
</dbReference>
<proteinExistence type="predicted"/>
<feature type="transmembrane region" description="Helical" evidence="1">
    <location>
        <begin position="261"/>
        <end position="278"/>
    </location>
</feature>
<dbReference type="GeneID" id="80534883"/>
<dbReference type="RefSeq" id="YP_010797180.1">
    <property type="nucleotide sequence ID" value="NC_076129.1"/>
</dbReference>
<keyword evidence="1" id="KW-1133">Transmembrane helix</keyword>
<accession>I3VQE6</accession>
<reference evidence="2 3" key="1">
    <citation type="journal article" date="2012" name="J. Virol.">
        <title>A Novel Bat Herpesvirus Encodes Homologues of Major Histocompatibility Complex Classes I and II, C-Type Lectin, and a Unique Family of Immune-Related Genes.</title>
        <authorList>
            <person name="Zhang H."/>
            <person name="Todd S."/>
            <person name="Tachedjian M."/>
            <person name="Barr J.A."/>
            <person name="Luo M."/>
            <person name="Yu M."/>
            <person name="Marsh G.A."/>
            <person name="Crameri G."/>
            <person name="Wang L.F."/>
        </authorList>
    </citation>
    <scope>NUCLEOTIDE SEQUENCE [LARGE SCALE GENOMIC DNA]</scope>
    <source>
        <strain evidence="2">B7D8</strain>
    </source>
</reference>
<keyword evidence="3" id="KW-1185">Reference proteome</keyword>
<dbReference type="Proteomes" id="UP000103899">
    <property type="component" value="Segment"/>
</dbReference>
<organism evidence="2 3">
    <name type="scientific">miniopterid betaherpesvirus 1</name>
    <dbReference type="NCBI Taxonomy" id="3070189"/>
    <lineage>
        <taxon>Viruses</taxon>
        <taxon>Duplodnaviria</taxon>
        <taxon>Heunggongvirae</taxon>
        <taxon>Peploviricota</taxon>
        <taxon>Herviviricetes</taxon>
        <taxon>Herpesvirales</taxon>
        <taxon>Orthoherpesviridae</taxon>
        <taxon>Betaherpesvirinae</taxon>
        <taxon>Quwivirus</taxon>
        <taxon>Quwivirus miniopteridbeta1</taxon>
    </lineage>
</organism>
<feature type="transmembrane region" description="Helical" evidence="1">
    <location>
        <begin position="41"/>
        <end position="60"/>
    </location>
</feature>
<keyword evidence="1" id="KW-0472">Membrane</keyword>
<sequence length="283" mass="32259">MSCLNGGSMRIDLCNGNNTITVTKSLYATIPGITFHKDSKGGVIAIMIFDHSVAGLYRCIHRNRRTKSYTLITNDKLVSTYKHYNGSDTFVCSSPYQKIEIYMEVDGEDVTDRCYKYINGTVTNLVYSAAVIHNASCVAYISCRDSAFHGPTYILHNNNYILHKNGFRSSCSRDKRETFLRIVDERGGEFSDSNNREREGALIHRKARNSPRVFYVWCVTKTKHFVYVSDIFNVTNKPRLLIKDTTARAFVADAVQRSYRVNIYLCIICIILTVYFPSNPDNL</sequence>
<evidence type="ECO:0000313" key="2">
    <source>
        <dbReference type="EMBL" id="AFK83990.1"/>
    </source>
</evidence>
<evidence type="ECO:0000256" key="1">
    <source>
        <dbReference type="SAM" id="Phobius"/>
    </source>
</evidence>
<dbReference type="KEGG" id="vg:80534883"/>
<protein>
    <submittedName>
        <fullName evidence="2">B149.14</fullName>
    </submittedName>
</protein>
<name>I3VQE6_9BETA</name>
<keyword evidence="1" id="KW-0812">Transmembrane</keyword>